<organism evidence="1">
    <name type="scientific">Arundo donax</name>
    <name type="common">Giant reed</name>
    <name type="synonym">Donax arundinaceus</name>
    <dbReference type="NCBI Taxonomy" id="35708"/>
    <lineage>
        <taxon>Eukaryota</taxon>
        <taxon>Viridiplantae</taxon>
        <taxon>Streptophyta</taxon>
        <taxon>Embryophyta</taxon>
        <taxon>Tracheophyta</taxon>
        <taxon>Spermatophyta</taxon>
        <taxon>Magnoliopsida</taxon>
        <taxon>Liliopsida</taxon>
        <taxon>Poales</taxon>
        <taxon>Poaceae</taxon>
        <taxon>PACMAD clade</taxon>
        <taxon>Arundinoideae</taxon>
        <taxon>Arundineae</taxon>
        <taxon>Arundo</taxon>
    </lineage>
</organism>
<reference evidence="1" key="2">
    <citation type="journal article" date="2015" name="Data Brief">
        <title>Shoot transcriptome of the giant reed, Arundo donax.</title>
        <authorList>
            <person name="Barrero R.A."/>
            <person name="Guerrero F.D."/>
            <person name="Moolhuijzen P."/>
            <person name="Goolsby J.A."/>
            <person name="Tidwell J."/>
            <person name="Bellgard S.E."/>
            <person name="Bellgard M.I."/>
        </authorList>
    </citation>
    <scope>NUCLEOTIDE SEQUENCE</scope>
    <source>
        <tissue evidence="1">Shoot tissue taken approximately 20 cm above the soil surface</tissue>
    </source>
</reference>
<evidence type="ECO:0000313" key="1">
    <source>
        <dbReference type="EMBL" id="JAE38329.1"/>
    </source>
</evidence>
<dbReference type="EMBL" id="GBRH01159567">
    <property type="protein sequence ID" value="JAE38329.1"/>
    <property type="molecule type" value="Transcribed_RNA"/>
</dbReference>
<accession>A0A0A9HR60</accession>
<proteinExistence type="predicted"/>
<dbReference type="AlphaFoldDB" id="A0A0A9HR60"/>
<reference evidence="1" key="1">
    <citation type="submission" date="2014-09" db="EMBL/GenBank/DDBJ databases">
        <authorList>
            <person name="Magalhaes I.L.F."/>
            <person name="Oliveira U."/>
            <person name="Santos F.R."/>
            <person name="Vidigal T.H.D.A."/>
            <person name="Brescovit A.D."/>
            <person name="Santos A.J."/>
        </authorList>
    </citation>
    <scope>NUCLEOTIDE SEQUENCE</scope>
    <source>
        <tissue evidence="1">Shoot tissue taken approximately 20 cm above the soil surface</tissue>
    </source>
</reference>
<protein>
    <submittedName>
        <fullName evidence="1">Uncharacterized protein</fullName>
    </submittedName>
</protein>
<sequence length="46" mass="5323">MPHVKLHLKNVQPIAILLHFCCYSAKTFKPSSRRLDNLDASRRDSD</sequence>
<name>A0A0A9HR60_ARUDO</name>